<comment type="function">
    <text evidence="7">May be involved in the degradation of misfolded endoplasmic reticulum (ER) luminal proteins.</text>
</comment>
<keyword evidence="3 7" id="KW-0812">Transmembrane</keyword>
<dbReference type="InterPro" id="IPR035952">
    <property type="entry name" value="Rhomboid-like_sf"/>
</dbReference>
<gene>
    <name evidence="9" type="ORF">BD324DRAFT_506148</name>
</gene>
<keyword evidence="4 7" id="KW-0256">Endoplasmic reticulum</keyword>
<proteinExistence type="inferred from homology"/>
<comment type="similarity">
    <text evidence="2 7">Belongs to the derlin family.</text>
</comment>
<feature type="region of interest" description="Disordered" evidence="8">
    <location>
        <begin position="224"/>
        <end position="251"/>
    </location>
</feature>
<dbReference type="GO" id="GO:0005789">
    <property type="term" value="C:endoplasmic reticulum membrane"/>
    <property type="evidence" value="ECO:0007669"/>
    <property type="project" value="UniProtKB-SubCell"/>
</dbReference>
<keyword evidence="6 7" id="KW-0472">Membrane</keyword>
<dbReference type="AlphaFoldDB" id="A0A1Y1UEB8"/>
<sequence>MADFAGLYDSIPPVTRTLLICTALITAPCLLQAISPGLVALSWYRVRKFYEVWRPFTAFFFGGGGFPLIYDVFLLYRNSSTLEKDIYNNNTAYYTWMHLVIGCMILLLNILLSHPFLFRPMLYAQTYLWCRSHATTKVSIFGLITIPTSLYPPSLLVLDTVTGGPHKALNGLMGIIAGHAWWFCSTYLPDHAPTSVRRPNPLAMPLRFQALFRSRTRASTTTYGATRLGSGAGTRLGSQAASTSNTTARDNENVVEAMRHRWGSGQRLGGSSL</sequence>
<dbReference type="SUPFAM" id="SSF144091">
    <property type="entry name" value="Rhomboid-like"/>
    <property type="match status" value="1"/>
</dbReference>
<protein>
    <recommendedName>
        <fullName evidence="7">Derlin</fullName>
    </recommendedName>
</protein>
<dbReference type="PANTHER" id="PTHR11009">
    <property type="entry name" value="DER1-LIKE PROTEIN, DERLIN"/>
    <property type="match status" value="1"/>
</dbReference>
<evidence type="ECO:0000256" key="7">
    <source>
        <dbReference type="RuleBase" id="RU363059"/>
    </source>
</evidence>
<feature type="compositionally biased region" description="Polar residues" evidence="8">
    <location>
        <begin position="236"/>
        <end position="248"/>
    </location>
</feature>
<dbReference type="InterPro" id="IPR007599">
    <property type="entry name" value="DER1"/>
</dbReference>
<comment type="caution">
    <text evidence="9">The sequence shown here is derived from an EMBL/GenBank/DDBJ whole genome shotgun (WGS) entry which is preliminary data.</text>
</comment>
<evidence type="ECO:0000256" key="8">
    <source>
        <dbReference type="SAM" id="MobiDB-lite"/>
    </source>
</evidence>
<dbReference type="OrthoDB" id="1716531at2759"/>
<evidence type="ECO:0000313" key="10">
    <source>
        <dbReference type="Proteomes" id="UP000193218"/>
    </source>
</evidence>
<dbReference type="InParanoid" id="A0A1Y1UEB8"/>
<reference evidence="9 10" key="1">
    <citation type="submission" date="2017-03" db="EMBL/GenBank/DDBJ databases">
        <title>Widespread Adenine N6-methylation of Active Genes in Fungi.</title>
        <authorList>
            <consortium name="DOE Joint Genome Institute"/>
            <person name="Mondo S.J."/>
            <person name="Dannebaum R.O."/>
            <person name="Kuo R.C."/>
            <person name="Louie K.B."/>
            <person name="Bewick A.J."/>
            <person name="Labutti K."/>
            <person name="Haridas S."/>
            <person name="Kuo A."/>
            <person name="Salamov A."/>
            <person name="Ahrendt S.R."/>
            <person name="Lau R."/>
            <person name="Bowen B.P."/>
            <person name="Lipzen A."/>
            <person name="Sullivan W."/>
            <person name="Andreopoulos W.B."/>
            <person name="Clum A."/>
            <person name="Lindquist E."/>
            <person name="Daum C."/>
            <person name="Northen T.R."/>
            <person name="Ramamoorthy G."/>
            <person name="Schmitz R.J."/>
            <person name="Gryganskyi A."/>
            <person name="Culley D."/>
            <person name="Magnuson J."/>
            <person name="James T.Y."/>
            <person name="O'Malley M.A."/>
            <person name="Stajich J.E."/>
            <person name="Spatafora J.W."/>
            <person name="Visel A."/>
            <person name="Grigoriev I.V."/>
        </authorList>
    </citation>
    <scope>NUCLEOTIDE SEQUENCE [LARGE SCALE GENOMIC DNA]</scope>
    <source>
        <strain evidence="9 10">NRRL Y-17943</strain>
    </source>
</reference>
<keyword evidence="10" id="KW-1185">Reference proteome</keyword>
<evidence type="ECO:0000256" key="5">
    <source>
        <dbReference type="ARBA" id="ARBA00022989"/>
    </source>
</evidence>
<feature type="transmembrane region" description="Helical" evidence="7">
    <location>
        <begin position="138"/>
        <end position="156"/>
    </location>
</feature>
<evidence type="ECO:0000256" key="4">
    <source>
        <dbReference type="ARBA" id="ARBA00022824"/>
    </source>
</evidence>
<dbReference type="GO" id="GO:0006950">
    <property type="term" value="P:response to stress"/>
    <property type="evidence" value="ECO:0007669"/>
    <property type="project" value="UniProtKB-ARBA"/>
</dbReference>
<comment type="subcellular location">
    <subcellularLocation>
        <location evidence="1 7">Endoplasmic reticulum membrane</location>
        <topology evidence="1 7">Multi-pass membrane protein</topology>
    </subcellularLocation>
</comment>
<organism evidence="9 10">
    <name type="scientific">Kockovaella imperatae</name>
    <dbReference type="NCBI Taxonomy" id="4999"/>
    <lineage>
        <taxon>Eukaryota</taxon>
        <taxon>Fungi</taxon>
        <taxon>Dikarya</taxon>
        <taxon>Basidiomycota</taxon>
        <taxon>Agaricomycotina</taxon>
        <taxon>Tremellomycetes</taxon>
        <taxon>Tremellales</taxon>
        <taxon>Cuniculitremaceae</taxon>
        <taxon>Kockovaella</taxon>
    </lineage>
</organism>
<keyword evidence="5 7" id="KW-1133">Transmembrane helix</keyword>
<dbReference type="GeneID" id="33554765"/>
<dbReference type="EMBL" id="NBSH01000009">
    <property type="protein sequence ID" value="ORX35854.1"/>
    <property type="molecule type" value="Genomic_DNA"/>
</dbReference>
<feature type="transmembrane region" description="Helical" evidence="7">
    <location>
        <begin position="56"/>
        <end position="76"/>
    </location>
</feature>
<evidence type="ECO:0000256" key="6">
    <source>
        <dbReference type="ARBA" id="ARBA00023136"/>
    </source>
</evidence>
<accession>A0A1Y1UEB8</accession>
<dbReference type="Pfam" id="PF04511">
    <property type="entry name" value="DER1"/>
    <property type="match status" value="1"/>
</dbReference>
<evidence type="ECO:0000256" key="2">
    <source>
        <dbReference type="ARBA" id="ARBA00008917"/>
    </source>
</evidence>
<dbReference type="RefSeq" id="XP_021869983.1">
    <property type="nucleotide sequence ID" value="XM_022012957.1"/>
</dbReference>
<feature type="transmembrane region" description="Helical" evidence="7">
    <location>
        <begin position="96"/>
        <end position="117"/>
    </location>
</feature>
<evidence type="ECO:0000256" key="1">
    <source>
        <dbReference type="ARBA" id="ARBA00004477"/>
    </source>
</evidence>
<name>A0A1Y1UEB8_9TREE</name>
<dbReference type="Proteomes" id="UP000193218">
    <property type="component" value="Unassembled WGS sequence"/>
</dbReference>
<dbReference type="STRING" id="4999.A0A1Y1UEB8"/>
<feature type="transmembrane region" description="Helical" evidence="7">
    <location>
        <begin position="168"/>
        <end position="188"/>
    </location>
</feature>
<feature type="transmembrane region" description="Helical" evidence="7">
    <location>
        <begin position="17"/>
        <end position="44"/>
    </location>
</feature>
<evidence type="ECO:0000313" key="9">
    <source>
        <dbReference type="EMBL" id="ORX35854.1"/>
    </source>
</evidence>
<evidence type="ECO:0000256" key="3">
    <source>
        <dbReference type="ARBA" id="ARBA00022692"/>
    </source>
</evidence>